<evidence type="ECO:0000313" key="1">
    <source>
        <dbReference type="EMBL" id="KAL2530132.1"/>
    </source>
</evidence>
<sequence length="103" mass="11483">MGPDEELLDQPTGRMNLSPIPFSNINDIFMPSYSVANEIHASFSITLGENVLAYMLPYEDSSEVVAHGSIEAQNCAFRSRTFTMRGWSTGRTTYIQWQNSNGA</sequence>
<organism evidence="1 2">
    <name type="scientific">Forsythia ovata</name>
    <dbReference type="NCBI Taxonomy" id="205694"/>
    <lineage>
        <taxon>Eukaryota</taxon>
        <taxon>Viridiplantae</taxon>
        <taxon>Streptophyta</taxon>
        <taxon>Embryophyta</taxon>
        <taxon>Tracheophyta</taxon>
        <taxon>Spermatophyta</taxon>
        <taxon>Magnoliopsida</taxon>
        <taxon>eudicotyledons</taxon>
        <taxon>Gunneridae</taxon>
        <taxon>Pentapetalae</taxon>
        <taxon>asterids</taxon>
        <taxon>lamiids</taxon>
        <taxon>Lamiales</taxon>
        <taxon>Oleaceae</taxon>
        <taxon>Forsythieae</taxon>
        <taxon>Forsythia</taxon>
    </lineage>
</organism>
<accession>A0ABD1UYK0</accession>
<keyword evidence="2" id="KW-1185">Reference proteome</keyword>
<protein>
    <submittedName>
        <fullName evidence="1">Uncharacterized protein</fullName>
    </submittedName>
</protein>
<reference evidence="2" key="1">
    <citation type="submission" date="2024-07" db="EMBL/GenBank/DDBJ databases">
        <title>Two chromosome-level genome assemblies of Korean endemic species Abeliophyllum distichum and Forsythia ovata (Oleaceae).</title>
        <authorList>
            <person name="Jang H."/>
        </authorList>
    </citation>
    <scope>NUCLEOTIDE SEQUENCE [LARGE SCALE GENOMIC DNA]</scope>
</reference>
<dbReference type="AlphaFoldDB" id="A0ABD1UYK0"/>
<dbReference type="Proteomes" id="UP001604277">
    <property type="component" value="Unassembled WGS sequence"/>
</dbReference>
<name>A0ABD1UYK0_9LAMI</name>
<dbReference type="EMBL" id="JBFOLJ010000006">
    <property type="protein sequence ID" value="KAL2530132.1"/>
    <property type="molecule type" value="Genomic_DNA"/>
</dbReference>
<evidence type="ECO:0000313" key="2">
    <source>
        <dbReference type="Proteomes" id="UP001604277"/>
    </source>
</evidence>
<gene>
    <name evidence="1" type="ORF">Fot_22733</name>
</gene>
<comment type="caution">
    <text evidence="1">The sequence shown here is derived from an EMBL/GenBank/DDBJ whole genome shotgun (WGS) entry which is preliminary data.</text>
</comment>
<proteinExistence type="predicted"/>